<feature type="region of interest" description="Disordered" evidence="2">
    <location>
        <begin position="1"/>
        <end position="20"/>
    </location>
</feature>
<dbReference type="Pfam" id="PF13649">
    <property type="entry name" value="Methyltransf_25"/>
    <property type="match status" value="1"/>
</dbReference>
<evidence type="ECO:0000256" key="1">
    <source>
        <dbReference type="ARBA" id="ARBA00022679"/>
    </source>
</evidence>
<dbReference type="CDD" id="cd02440">
    <property type="entry name" value="AdoMet_MTases"/>
    <property type="match status" value="1"/>
</dbReference>
<evidence type="ECO:0000256" key="2">
    <source>
        <dbReference type="SAM" id="MobiDB-lite"/>
    </source>
</evidence>
<reference evidence="4 5" key="1">
    <citation type="submission" date="2018-09" db="EMBL/GenBank/DDBJ databases">
        <authorList>
            <person name="Zhu H."/>
        </authorList>
    </citation>
    <scope>NUCLEOTIDE SEQUENCE [LARGE SCALE GENOMIC DNA]</scope>
    <source>
        <strain evidence="4 5">K2W22B-5</strain>
    </source>
</reference>
<dbReference type="PANTHER" id="PTHR43861">
    <property type="entry name" value="TRANS-ACONITATE 2-METHYLTRANSFERASE-RELATED"/>
    <property type="match status" value="1"/>
</dbReference>
<dbReference type="Gene3D" id="3.40.50.150">
    <property type="entry name" value="Vaccinia Virus protein VP39"/>
    <property type="match status" value="1"/>
</dbReference>
<comment type="caution">
    <text evidence="4">The sequence shown here is derived from an EMBL/GenBank/DDBJ whole genome shotgun (WGS) entry which is preliminary data.</text>
</comment>
<protein>
    <submittedName>
        <fullName evidence="4">Class I SAM-dependent methyltransferase</fullName>
    </submittedName>
</protein>
<name>A0A418VS08_9PROT</name>
<sequence>MTPESQCLPPLSAEATPMPMDSVKGRAADAMVETYRKYYTSGLYDNRYPDVSPFALERVVKDLEGSKRILDFGCGTGRYLMRMLEHTDAELIGFDVCAIALEKLRKRLENHPKRHRVRLICGDFNECPDYDGAMSMFGVLSHIPTRAGRLATLRGIRQRLQVGGRFVASVPNGMRRYHKENFLRHIGLGPREFEGTPLEPNDIAYSRLTDDGARLDLYYHVYFGGTFRRDLSDAGFSVNKLEAESLLTETTISHSLRWAVVDDVARRMIPAMAGYGLYAVSSR</sequence>
<keyword evidence="4" id="KW-0489">Methyltransferase</keyword>
<dbReference type="Proteomes" id="UP000283458">
    <property type="component" value="Unassembled WGS sequence"/>
</dbReference>
<keyword evidence="5" id="KW-1185">Reference proteome</keyword>
<feature type="domain" description="Methyltransferase" evidence="3">
    <location>
        <begin position="69"/>
        <end position="164"/>
    </location>
</feature>
<dbReference type="AlphaFoldDB" id="A0A418VS08"/>
<keyword evidence="1 4" id="KW-0808">Transferase</keyword>
<evidence type="ECO:0000259" key="3">
    <source>
        <dbReference type="Pfam" id="PF13649"/>
    </source>
</evidence>
<evidence type="ECO:0000313" key="5">
    <source>
        <dbReference type="Proteomes" id="UP000283458"/>
    </source>
</evidence>
<proteinExistence type="predicted"/>
<dbReference type="InterPro" id="IPR041698">
    <property type="entry name" value="Methyltransf_25"/>
</dbReference>
<dbReference type="GO" id="GO:0032259">
    <property type="term" value="P:methylation"/>
    <property type="evidence" value="ECO:0007669"/>
    <property type="project" value="UniProtKB-KW"/>
</dbReference>
<dbReference type="SUPFAM" id="SSF53335">
    <property type="entry name" value="S-adenosyl-L-methionine-dependent methyltransferases"/>
    <property type="match status" value="1"/>
</dbReference>
<dbReference type="EMBL" id="QYUL01000003">
    <property type="protein sequence ID" value="RJF79272.1"/>
    <property type="molecule type" value="Genomic_DNA"/>
</dbReference>
<gene>
    <name evidence="4" type="ORF">D3877_20920</name>
</gene>
<dbReference type="InterPro" id="IPR029063">
    <property type="entry name" value="SAM-dependent_MTases_sf"/>
</dbReference>
<evidence type="ECO:0000313" key="4">
    <source>
        <dbReference type="EMBL" id="RJF79272.1"/>
    </source>
</evidence>
<accession>A0A418VS08</accession>
<organism evidence="4 5">
    <name type="scientific">Azospirillum cavernae</name>
    <dbReference type="NCBI Taxonomy" id="2320860"/>
    <lineage>
        <taxon>Bacteria</taxon>
        <taxon>Pseudomonadati</taxon>
        <taxon>Pseudomonadota</taxon>
        <taxon>Alphaproteobacteria</taxon>
        <taxon>Rhodospirillales</taxon>
        <taxon>Azospirillaceae</taxon>
        <taxon>Azospirillum</taxon>
    </lineage>
</organism>
<dbReference type="GO" id="GO:0008168">
    <property type="term" value="F:methyltransferase activity"/>
    <property type="evidence" value="ECO:0007669"/>
    <property type="project" value="UniProtKB-KW"/>
</dbReference>